<evidence type="ECO:0000313" key="2">
    <source>
        <dbReference type="EMBL" id="KIW72617.1"/>
    </source>
</evidence>
<feature type="compositionally biased region" description="Basic and acidic residues" evidence="1">
    <location>
        <begin position="260"/>
        <end position="281"/>
    </location>
</feature>
<name>A0A0D2EE94_9EURO</name>
<feature type="compositionally biased region" description="Low complexity" evidence="1">
    <location>
        <begin position="162"/>
        <end position="174"/>
    </location>
</feature>
<feature type="region of interest" description="Disordered" evidence="1">
    <location>
        <begin position="1"/>
        <end position="536"/>
    </location>
</feature>
<keyword evidence="3" id="KW-1185">Reference proteome</keyword>
<dbReference type="EMBL" id="KN846956">
    <property type="protein sequence ID" value="KIW72617.1"/>
    <property type="molecule type" value="Genomic_DNA"/>
</dbReference>
<proteinExistence type="predicted"/>
<feature type="compositionally biased region" description="Polar residues" evidence="1">
    <location>
        <begin position="231"/>
        <end position="244"/>
    </location>
</feature>
<feature type="compositionally biased region" description="Low complexity" evidence="1">
    <location>
        <begin position="25"/>
        <end position="38"/>
    </location>
</feature>
<feature type="compositionally biased region" description="Low complexity" evidence="1">
    <location>
        <begin position="368"/>
        <end position="391"/>
    </location>
</feature>
<evidence type="ECO:0000313" key="3">
    <source>
        <dbReference type="Proteomes" id="UP000054266"/>
    </source>
</evidence>
<gene>
    <name evidence="2" type="ORF">PV04_00800</name>
</gene>
<feature type="compositionally biased region" description="Low complexity" evidence="1">
    <location>
        <begin position="332"/>
        <end position="342"/>
    </location>
</feature>
<protein>
    <submittedName>
        <fullName evidence="2">Uncharacterized protein</fullName>
    </submittedName>
</protein>
<feature type="compositionally biased region" description="Basic and acidic residues" evidence="1">
    <location>
        <begin position="457"/>
        <end position="483"/>
    </location>
</feature>
<evidence type="ECO:0000256" key="1">
    <source>
        <dbReference type="SAM" id="MobiDB-lite"/>
    </source>
</evidence>
<accession>A0A0D2EE94</accession>
<dbReference type="Proteomes" id="UP000054266">
    <property type="component" value="Unassembled WGS sequence"/>
</dbReference>
<sequence length="536" mass="56751">MSASSGNNGVKNLRAMFENKAGDQSTSPPSRGRSPNPSEFSNSSRPVSKVRASFVAVERPGENGGPTLLGLRRASEVSSMGGIQENAILDNEGTDKPPVTADTDTAPKDATPEIPDATPPVHDANQEGGLGKILKGSAFIENTPSKPPSDATNLGRAVASGQLQQKPPLSSPSKPKNESNAAAMVEKMQASKESKPEPPPTTTLKTTETAQPVKAPPTRQINPKAVPKSPIVTQPSPRTPTSPKLNIKGGPAKIRGVIESAKEAQKAREAAKENKDKHEKPQPPAPKATTQAKSRPAPIAAKKEQVPASPKSVRSPTIVKPKPPTIPGKLPAAATATTASAAAKHDDAQHLAIEPERKHDLKKTTTLTSRPPRASTASTTATLTKKTSRASLTNGHQRPQSRASTSKPDEGFLARMMRPTASSAQKVHDKLQPISPPKAKGKTMAPPKAKSTAKQEQPPKMHLDVSKVPETEDKENRDDRQQEQDQEALPEATQPSPVDTAKPDHVDADAETEPIASEPVAQAEQERVNGEAQEVY</sequence>
<feature type="compositionally biased region" description="Polar residues" evidence="1">
    <location>
        <begin position="392"/>
        <end position="406"/>
    </location>
</feature>
<reference evidence="2 3" key="1">
    <citation type="submission" date="2015-01" db="EMBL/GenBank/DDBJ databases">
        <title>The Genome Sequence of Capronia semiimmersa CBS27337.</title>
        <authorList>
            <consortium name="The Broad Institute Genomics Platform"/>
            <person name="Cuomo C."/>
            <person name="de Hoog S."/>
            <person name="Gorbushina A."/>
            <person name="Stielow B."/>
            <person name="Teixiera M."/>
            <person name="Abouelleil A."/>
            <person name="Chapman S.B."/>
            <person name="Priest M."/>
            <person name="Young S.K."/>
            <person name="Wortman J."/>
            <person name="Nusbaum C."/>
            <person name="Birren B."/>
        </authorList>
    </citation>
    <scope>NUCLEOTIDE SEQUENCE [LARGE SCALE GENOMIC DNA]</scope>
    <source>
        <strain evidence="2 3">CBS 27337</strain>
    </source>
</reference>
<feature type="compositionally biased region" description="Basic and acidic residues" evidence="1">
    <location>
        <begin position="343"/>
        <end position="363"/>
    </location>
</feature>
<organism evidence="2 3">
    <name type="scientific">Phialophora macrospora</name>
    <dbReference type="NCBI Taxonomy" id="1851006"/>
    <lineage>
        <taxon>Eukaryota</taxon>
        <taxon>Fungi</taxon>
        <taxon>Dikarya</taxon>
        <taxon>Ascomycota</taxon>
        <taxon>Pezizomycotina</taxon>
        <taxon>Eurotiomycetes</taxon>
        <taxon>Chaetothyriomycetidae</taxon>
        <taxon>Chaetothyriales</taxon>
        <taxon>Herpotrichiellaceae</taxon>
        <taxon>Phialophora</taxon>
    </lineage>
</organism>
<feature type="compositionally biased region" description="Polar residues" evidence="1">
    <location>
        <begin position="1"/>
        <end position="10"/>
    </location>
</feature>
<dbReference type="HOGENOM" id="CLU_028198_0_0_1"/>
<dbReference type="AlphaFoldDB" id="A0A0D2EE94"/>